<evidence type="ECO:0000313" key="3">
    <source>
        <dbReference type="EMBL" id="OGE79287.1"/>
    </source>
</evidence>
<dbReference type="PANTHER" id="PTHR10344">
    <property type="entry name" value="THYMIDYLATE KINASE"/>
    <property type="match status" value="1"/>
</dbReference>
<dbReference type="EMBL" id="MFEK01000006">
    <property type="protein sequence ID" value="OGE79287.1"/>
    <property type="molecule type" value="Genomic_DNA"/>
</dbReference>
<evidence type="ECO:0000313" key="4">
    <source>
        <dbReference type="Proteomes" id="UP000176864"/>
    </source>
</evidence>
<dbReference type="SUPFAM" id="SSF52540">
    <property type="entry name" value="P-loop containing nucleoside triphosphate hydrolases"/>
    <property type="match status" value="1"/>
</dbReference>
<proteinExistence type="inferred from homology"/>
<dbReference type="GO" id="GO:0006233">
    <property type="term" value="P:dTDP biosynthetic process"/>
    <property type="evidence" value="ECO:0007669"/>
    <property type="project" value="TreeGrafter"/>
</dbReference>
<dbReference type="GO" id="GO:0005737">
    <property type="term" value="C:cytoplasm"/>
    <property type="evidence" value="ECO:0007669"/>
    <property type="project" value="TreeGrafter"/>
</dbReference>
<sequence>MANGKLIVLYGVNNLGKTTQARLLVEKLNLIGRKAKYLKYPVYDLGHSGKRLNAYLRHGNPEKLSAEDAQKIYAENRAQYETTLKADLESGIDIVAEDYWGTGVAWGMGAGVDKDFLLVLNKQFMFEDLAILLVGERFRSATEKNHLHETDEEFMHKVDATHRTLAKQFGWETVNANQDKEKVAEDIWLEVDKIIK</sequence>
<evidence type="ECO:0000256" key="1">
    <source>
        <dbReference type="ARBA" id="ARBA00009776"/>
    </source>
</evidence>
<dbReference type="GO" id="GO:0006235">
    <property type="term" value="P:dTTP biosynthetic process"/>
    <property type="evidence" value="ECO:0007669"/>
    <property type="project" value="TreeGrafter"/>
</dbReference>
<comment type="caution">
    <text evidence="3">The sequence shown here is derived from an EMBL/GenBank/DDBJ whole genome shotgun (WGS) entry which is preliminary data.</text>
</comment>
<comment type="similarity">
    <text evidence="1">Belongs to the thymidylate kinase family.</text>
</comment>
<dbReference type="InterPro" id="IPR039430">
    <property type="entry name" value="Thymidylate_kin-like_dom"/>
</dbReference>
<dbReference type="AlphaFoldDB" id="A0A1F5NNM1"/>
<organism evidence="3 4">
    <name type="scientific">Candidatus Doudnabacteria bacterium RIFCSPHIGHO2_01_FULL_46_14</name>
    <dbReference type="NCBI Taxonomy" id="1817824"/>
    <lineage>
        <taxon>Bacteria</taxon>
        <taxon>Candidatus Doudnaibacteriota</taxon>
    </lineage>
</organism>
<feature type="domain" description="Thymidylate kinase-like" evidence="2">
    <location>
        <begin position="11"/>
        <end position="187"/>
    </location>
</feature>
<dbReference type="PANTHER" id="PTHR10344:SF1">
    <property type="entry name" value="THYMIDYLATE KINASE"/>
    <property type="match status" value="1"/>
</dbReference>
<evidence type="ECO:0000259" key="2">
    <source>
        <dbReference type="Pfam" id="PF02223"/>
    </source>
</evidence>
<dbReference type="GO" id="GO:0004798">
    <property type="term" value="F:dTMP kinase activity"/>
    <property type="evidence" value="ECO:0007669"/>
    <property type="project" value="TreeGrafter"/>
</dbReference>
<dbReference type="Gene3D" id="3.40.50.300">
    <property type="entry name" value="P-loop containing nucleotide triphosphate hydrolases"/>
    <property type="match status" value="1"/>
</dbReference>
<name>A0A1F5NNM1_9BACT</name>
<dbReference type="Proteomes" id="UP000176864">
    <property type="component" value="Unassembled WGS sequence"/>
</dbReference>
<protein>
    <recommendedName>
        <fullName evidence="2">Thymidylate kinase-like domain-containing protein</fullName>
    </recommendedName>
</protein>
<dbReference type="STRING" id="1817824.A2751_04830"/>
<gene>
    <name evidence="3" type="ORF">A2751_04830</name>
</gene>
<dbReference type="GO" id="GO:0006227">
    <property type="term" value="P:dUDP biosynthetic process"/>
    <property type="evidence" value="ECO:0007669"/>
    <property type="project" value="TreeGrafter"/>
</dbReference>
<accession>A0A1F5NNM1</accession>
<dbReference type="Pfam" id="PF02223">
    <property type="entry name" value="Thymidylate_kin"/>
    <property type="match status" value="1"/>
</dbReference>
<reference evidence="3 4" key="1">
    <citation type="journal article" date="2016" name="Nat. Commun.">
        <title>Thousands of microbial genomes shed light on interconnected biogeochemical processes in an aquifer system.</title>
        <authorList>
            <person name="Anantharaman K."/>
            <person name="Brown C.T."/>
            <person name="Hug L.A."/>
            <person name="Sharon I."/>
            <person name="Castelle C.J."/>
            <person name="Probst A.J."/>
            <person name="Thomas B.C."/>
            <person name="Singh A."/>
            <person name="Wilkins M.J."/>
            <person name="Karaoz U."/>
            <person name="Brodie E.L."/>
            <person name="Williams K.H."/>
            <person name="Hubbard S.S."/>
            <person name="Banfield J.F."/>
        </authorList>
    </citation>
    <scope>NUCLEOTIDE SEQUENCE [LARGE SCALE GENOMIC DNA]</scope>
</reference>
<dbReference type="InterPro" id="IPR027417">
    <property type="entry name" value="P-loop_NTPase"/>
</dbReference>